<sequence>MATRSRKLLMIVLAILLVIGGGLLYLSTQLNSIVAGLIESQGSAVAGSPVRVSGVAINLGEANASISGLSVANPDGFGGGHAIDLGSFSVRIDPASVTTDTIVLKEVTVSDAQMTLLQRGTGSNLQSLLNQLQSSSDSGSAAADSGAGKKLIIDRFTLKGARATVSVPDLQEEREISLPDIVLTDIGRASNGATAGAVARQVLEPVLQKALSTAAAQSLKERASDELNAAKDQLLKGVMDKLGSNDEDVTP</sequence>
<dbReference type="InterPro" id="IPR008023">
    <property type="entry name" value="DUF748"/>
</dbReference>
<dbReference type="OrthoDB" id="7062138at2"/>
<proteinExistence type="predicted"/>
<dbReference type="Pfam" id="PF05359">
    <property type="entry name" value="DUF748"/>
    <property type="match status" value="1"/>
</dbReference>
<dbReference type="STRING" id="1548547.BA177_01960"/>
<evidence type="ECO:0000313" key="2">
    <source>
        <dbReference type="Proteomes" id="UP000092695"/>
    </source>
</evidence>
<evidence type="ECO:0008006" key="3">
    <source>
        <dbReference type="Google" id="ProtNLM"/>
    </source>
</evidence>
<dbReference type="EMBL" id="CP016268">
    <property type="protein sequence ID" value="ANO50145.1"/>
    <property type="molecule type" value="Genomic_DNA"/>
</dbReference>
<dbReference type="KEGG" id="woc:BA177_01960"/>
<dbReference type="RefSeq" id="WP_068612264.1">
    <property type="nucleotide sequence ID" value="NZ_CP016268.1"/>
</dbReference>
<accession>A0A193LC84</accession>
<dbReference type="Proteomes" id="UP000092695">
    <property type="component" value="Chromosome"/>
</dbReference>
<evidence type="ECO:0000313" key="1">
    <source>
        <dbReference type="EMBL" id="ANO50145.1"/>
    </source>
</evidence>
<name>A0A193LC84_9GAMM</name>
<gene>
    <name evidence="1" type="ORF">BA177_01960</name>
</gene>
<dbReference type="AlphaFoldDB" id="A0A193LC84"/>
<protein>
    <recommendedName>
        <fullName evidence="3">AsmA domain-containing protein</fullName>
    </recommendedName>
</protein>
<reference evidence="1 2" key="1">
    <citation type="submission" date="2016-06" db="EMBL/GenBank/DDBJ databases">
        <title>Complete genome sequence of a deep-branching marine Gamma Proteobacterium Woeseia oceani type strain XK5.</title>
        <authorList>
            <person name="Mu D."/>
            <person name="Du Z."/>
        </authorList>
    </citation>
    <scope>NUCLEOTIDE SEQUENCE [LARGE SCALE GENOMIC DNA]</scope>
    <source>
        <strain evidence="1 2">XK5</strain>
    </source>
</reference>
<keyword evidence="2" id="KW-1185">Reference proteome</keyword>
<organism evidence="1 2">
    <name type="scientific">Woeseia oceani</name>
    <dbReference type="NCBI Taxonomy" id="1548547"/>
    <lineage>
        <taxon>Bacteria</taxon>
        <taxon>Pseudomonadati</taxon>
        <taxon>Pseudomonadota</taxon>
        <taxon>Gammaproteobacteria</taxon>
        <taxon>Woeseiales</taxon>
        <taxon>Woeseiaceae</taxon>
        <taxon>Woeseia</taxon>
    </lineage>
</organism>